<feature type="compositionally biased region" description="Basic and acidic residues" evidence="1">
    <location>
        <begin position="69"/>
        <end position="80"/>
    </location>
</feature>
<evidence type="ECO:0000313" key="3">
    <source>
        <dbReference type="Proteomes" id="UP001327560"/>
    </source>
</evidence>
<evidence type="ECO:0000313" key="2">
    <source>
        <dbReference type="EMBL" id="WOL04661.1"/>
    </source>
</evidence>
<dbReference type="Proteomes" id="UP001327560">
    <property type="component" value="Chromosome 4"/>
</dbReference>
<reference evidence="2 3" key="1">
    <citation type="submission" date="2023-10" db="EMBL/GenBank/DDBJ databases">
        <title>Chromosome-scale genome assembly provides insights into flower coloration mechanisms of Canna indica.</title>
        <authorList>
            <person name="Li C."/>
        </authorList>
    </citation>
    <scope>NUCLEOTIDE SEQUENCE [LARGE SCALE GENOMIC DNA]</scope>
    <source>
        <tissue evidence="2">Flower</tissue>
    </source>
</reference>
<sequence length="80" mass="8954">MASLAKMEKRAVVAETLLVTKVQNQSRTPPSSPRSSPRILTLLSRRFGWLDKNKSKLEVSTEGQISSDGRQRTPRDPGYI</sequence>
<organism evidence="2 3">
    <name type="scientific">Canna indica</name>
    <name type="common">Indian-shot</name>
    <dbReference type="NCBI Taxonomy" id="4628"/>
    <lineage>
        <taxon>Eukaryota</taxon>
        <taxon>Viridiplantae</taxon>
        <taxon>Streptophyta</taxon>
        <taxon>Embryophyta</taxon>
        <taxon>Tracheophyta</taxon>
        <taxon>Spermatophyta</taxon>
        <taxon>Magnoliopsida</taxon>
        <taxon>Liliopsida</taxon>
        <taxon>Zingiberales</taxon>
        <taxon>Cannaceae</taxon>
        <taxon>Canna</taxon>
    </lineage>
</organism>
<dbReference type="AlphaFoldDB" id="A0AAQ3KFE6"/>
<keyword evidence="3" id="KW-1185">Reference proteome</keyword>
<protein>
    <submittedName>
        <fullName evidence="2">TBC1 domain family member 2A-like</fullName>
    </submittedName>
</protein>
<evidence type="ECO:0000256" key="1">
    <source>
        <dbReference type="SAM" id="MobiDB-lite"/>
    </source>
</evidence>
<name>A0AAQ3KFE6_9LILI</name>
<accession>A0AAQ3KFE6</accession>
<proteinExistence type="predicted"/>
<gene>
    <name evidence="2" type="ORF">Cni_G13383</name>
</gene>
<feature type="region of interest" description="Disordered" evidence="1">
    <location>
        <begin position="57"/>
        <end position="80"/>
    </location>
</feature>
<dbReference type="EMBL" id="CP136893">
    <property type="protein sequence ID" value="WOL04661.1"/>
    <property type="molecule type" value="Genomic_DNA"/>
</dbReference>